<feature type="chain" id="PRO_5017790964" description="DUF2845 domain-containing protein" evidence="1">
    <location>
        <begin position="19"/>
        <end position="94"/>
    </location>
</feature>
<feature type="signal peptide" evidence="1">
    <location>
        <begin position="1"/>
        <end position="18"/>
    </location>
</feature>
<organism evidence="2 3">
    <name type="scientific">Acinetobacter ursingii</name>
    <dbReference type="NCBI Taxonomy" id="108980"/>
    <lineage>
        <taxon>Bacteria</taxon>
        <taxon>Pseudomonadati</taxon>
        <taxon>Pseudomonadota</taxon>
        <taxon>Gammaproteobacteria</taxon>
        <taxon>Moraxellales</taxon>
        <taxon>Moraxellaceae</taxon>
        <taxon>Acinetobacter</taxon>
    </lineage>
</organism>
<dbReference type="EMBL" id="DPVE01000326">
    <property type="protein sequence ID" value="HCK31800.1"/>
    <property type="molecule type" value="Genomic_DNA"/>
</dbReference>
<keyword evidence="1" id="KW-0732">Signal</keyword>
<sequence>MKKLTALLLTLCSSVVFAGSYTNAMRTGGGQLVNVGDTEDSLIEKMGKAKPKYYVLDDGKFYCAATEYKYDIDLQQYTVILCQGKVVKILWENK</sequence>
<accession>A0A3D2SUE4</accession>
<name>A0A3D2SUE4_9GAMM</name>
<evidence type="ECO:0008006" key="4">
    <source>
        <dbReference type="Google" id="ProtNLM"/>
    </source>
</evidence>
<evidence type="ECO:0000256" key="1">
    <source>
        <dbReference type="SAM" id="SignalP"/>
    </source>
</evidence>
<protein>
    <recommendedName>
        <fullName evidence="4">DUF2845 domain-containing protein</fullName>
    </recommendedName>
</protein>
<reference evidence="2 3" key="1">
    <citation type="journal article" date="2018" name="Nat. Biotechnol.">
        <title>A standardized bacterial taxonomy based on genome phylogeny substantially revises the tree of life.</title>
        <authorList>
            <person name="Parks D.H."/>
            <person name="Chuvochina M."/>
            <person name="Waite D.W."/>
            <person name="Rinke C."/>
            <person name="Skarshewski A."/>
            <person name="Chaumeil P.A."/>
            <person name="Hugenholtz P."/>
        </authorList>
    </citation>
    <scope>NUCLEOTIDE SEQUENCE [LARGE SCALE GENOMIC DNA]</scope>
    <source>
        <strain evidence="2">UBA9669</strain>
    </source>
</reference>
<evidence type="ECO:0000313" key="3">
    <source>
        <dbReference type="Proteomes" id="UP000263596"/>
    </source>
</evidence>
<gene>
    <name evidence="2" type="ORF">DHW29_17655</name>
</gene>
<comment type="caution">
    <text evidence="2">The sequence shown here is derived from an EMBL/GenBank/DDBJ whole genome shotgun (WGS) entry which is preliminary data.</text>
</comment>
<dbReference type="RefSeq" id="WP_049173708.1">
    <property type="nucleotide sequence ID" value="NZ_BKFK01000002.1"/>
</dbReference>
<proteinExistence type="predicted"/>
<dbReference type="AlphaFoldDB" id="A0A3D2SUE4"/>
<dbReference type="Proteomes" id="UP000263596">
    <property type="component" value="Unassembled WGS sequence"/>
</dbReference>
<evidence type="ECO:0000313" key="2">
    <source>
        <dbReference type="EMBL" id="HCK31800.1"/>
    </source>
</evidence>